<proteinExistence type="inferred from homology"/>
<accession>A0A8H3EFH8</accession>
<dbReference type="PANTHER" id="PTHR31344:SF0">
    <property type="entry name" value="NUCLEAR PORE COMPLEX PROTEIN NUP205"/>
    <property type="match status" value="1"/>
</dbReference>
<dbReference type="EMBL" id="CAJPDS010000002">
    <property type="protein sequence ID" value="CAF9904263.1"/>
    <property type="molecule type" value="Genomic_DNA"/>
</dbReference>
<dbReference type="Pfam" id="PF11894">
    <property type="entry name" value="Nup192"/>
    <property type="match status" value="1"/>
</dbReference>
<evidence type="ECO:0000256" key="3">
    <source>
        <dbReference type="ARBA" id="ARBA00022448"/>
    </source>
</evidence>
<comment type="subcellular location">
    <subcellularLocation>
        <location evidence="1">Nucleus</location>
    </subcellularLocation>
</comment>
<dbReference type="InterPro" id="IPR021827">
    <property type="entry name" value="Nup186/Nup192/Nup205"/>
</dbReference>
<keyword evidence="4" id="KW-0539">Nucleus</keyword>
<dbReference type="Proteomes" id="UP000664521">
    <property type="component" value="Unassembled WGS sequence"/>
</dbReference>
<keyword evidence="3" id="KW-0813">Transport</keyword>
<evidence type="ECO:0000256" key="2">
    <source>
        <dbReference type="ARBA" id="ARBA00005892"/>
    </source>
</evidence>
<keyword evidence="6" id="KW-1185">Reference proteome</keyword>
<comment type="similarity">
    <text evidence="2">Belongs to the NUP186/NUP192/NUP205 family.</text>
</comment>
<name>A0A8H3EFH8_9LECA</name>
<organism evidence="5 6">
    <name type="scientific">Heterodermia speciosa</name>
    <dbReference type="NCBI Taxonomy" id="116794"/>
    <lineage>
        <taxon>Eukaryota</taxon>
        <taxon>Fungi</taxon>
        <taxon>Dikarya</taxon>
        <taxon>Ascomycota</taxon>
        <taxon>Pezizomycotina</taxon>
        <taxon>Lecanoromycetes</taxon>
        <taxon>OSLEUM clade</taxon>
        <taxon>Lecanoromycetidae</taxon>
        <taxon>Caliciales</taxon>
        <taxon>Physciaceae</taxon>
        <taxon>Heterodermia</taxon>
    </lineage>
</organism>
<dbReference type="GO" id="GO:0017056">
    <property type="term" value="F:structural constituent of nuclear pore"/>
    <property type="evidence" value="ECO:0007669"/>
    <property type="project" value="TreeGrafter"/>
</dbReference>
<evidence type="ECO:0000256" key="4">
    <source>
        <dbReference type="ARBA" id="ARBA00023242"/>
    </source>
</evidence>
<reference evidence="5" key="1">
    <citation type="submission" date="2021-03" db="EMBL/GenBank/DDBJ databases">
        <authorList>
            <person name="Tagirdzhanova G."/>
        </authorList>
    </citation>
    <scope>NUCLEOTIDE SEQUENCE</scope>
</reference>
<sequence length="1678" mass="185264">MTEQEAADGLRGLQQDLIALDELRLRNVQRLWSDLEAHIEEFRTLLDKPTKNESSRNKILSGEVQFQGEDYTINDEFKESTLQLADGLDLDEVVSAGLLLGSRQDADLPQQPSMASAVVCFHEKRQLLLESLRLILKQSIDPDVEEEYRDVLCQFVSLVLETKDGPARNGSLYAQKCLAGMVSIENWLQALGDRYQASLAIGQAMEPEKEELLQFQQASLGHQHESLGAVLTHLIKASHTAVGDFHKVLEHLPKLVKWNSLALHYIPPIIALISQHGSPDGTSTFRDARVLHQKIVNSTDSPAWPLRNLQAATVTWWLAEYSGWFLEAPVGSPMQGMDIEAEAEARSKAFLQALKDGAFQCTLSVCSQLKPGDWYDPVRNGLTRYLLKDAPALPREVMYASAYFQELVMEHVEAFVDAFVTNMPDTLRRFKAEEDDQRRRILATLQTDGSNGTADQEFHLERFLVIISYAFDNRLDAADLFWADTDSNLYGFLQWASKRQSTPRAGAFCELLRAISKGEGCAASAHRFLLEEGGSPSSSRIRRPSSLSWALIFEELSLYTSAIRDGPGAQRSLSSFSSRLNSDVSGKLNSDEIDEPESGLMLECYLRLTAHLCGESVSARNWILYHPTIRILDYLFLLSSNTNPSRIQACAFSVIRALLTEKTSDLGLFVWSSLDQWVSGGLVPLSSASRPAKFSMSPAQSETVTFEVIAADFEASCEFINLLHHLVAPSVNDSALNDSLPFPEQLGSAYRTPGIEPYIDFAFGSIFALSEQHLEDPLHLRILRCSVLDFATTCLGTFNENLVILANKSTIAVDSAMNTTSLAAYVRLHPFGRVMEWMFNENVLAALFATARQDANEVSNSASDSPLLVSLLRCIDVMNLIMDLQSTYLEIARPQIKLHAVGHRKAVLNPTLASFEDSVATNLDLIANLGLYAGAGNHALTVSSLKLLEKLSSSRRLNHQAAPGIGKKVNGNRLIEVLEQQDQSDQIARSLVIAMQFDWRELKEGSEAPGWIIKSVLLDFLYVCLASLPGRPTLAHALLGFACGSSSVDIPPNGQFAKGVSLFHAIINLIVEYPDGDGSDMFPWASSLKQKGMKVLSELWTSPLTAIFTLTELRSSDFLFALFLKQQLVGPNTEWGGRPSQDPDFFYTESSLACGEYLGQRRALFEYASAEIRLIADEAAPSLKARILSTLLGSTTLPDGTQAANKSIFDLFDFAELDFGDDDAQRPHLTYFADVNFAVVAEGEADSDVAQFDLKIAEELMALRLNELRISGRLLDSNEEQLALAEASDALIFFRGQNQSRMLRSAKLQLLKAWSDVVKLFIAKCDTGNGNKSGLILQLLQMVNPKLERHSEEDPSGALEIAKLIQALLTQLDFESLTKDSAKADDLGNDKLFQTFKTAMRAIHVPHSSSELRESLYNTCHKYLAGTSSVPAASVRRRHDTHIVKSAGGILMDTVCDDAYGGSSTCRISALLFLDSLVALAKAASSTYIIESLVRTNFIVLFVETISDIPKELRATDGKDIPLLLSYYEGKFSLLLTISQTRAGAVHVAHAGLFQAVRASGLFSVDPDLGIEIDNPEALDKYYNLLLSVARVITSVVLSRGPQNEQTLDQARSFLVENRPLVVAMFKRQAKVGAVTFESMGIGVEELVELFVLLITITGFLEYEGQRDTQKARKLGFS</sequence>
<dbReference type="OrthoDB" id="2019644at2759"/>
<evidence type="ECO:0000256" key="1">
    <source>
        <dbReference type="ARBA" id="ARBA00004123"/>
    </source>
</evidence>
<dbReference type="PANTHER" id="PTHR31344">
    <property type="entry name" value="NUCLEAR PORE COMPLEX PROTEIN NUP205"/>
    <property type="match status" value="1"/>
</dbReference>
<dbReference type="GO" id="GO:0044611">
    <property type="term" value="C:nuclear pore inner ring"/>
    <property type="evidence" value="ECO:0007669"/>
    <property type="project" value="TreeGrafter"/>
</dbReference>
<protein>
    <submittedName>
        <fullName evidence="5">Uncharacterized protein</fullName>
    </submittedName>
</protein>
<evidence type="ECO:0000313" key="6">
    <source>
        <dbReference type="Proteomes" id="UP000664521"/>
    </source>
</evidence>
<evidence type="ECO:0000313" key="5">
    <source>
        <dbReference type="EMBL" id="CAF9904263.1"/>
    </source>
</evidence>
<comment type="caution">
    <text evidence="5">The sequence shown here is derived from an EMBL/GenBank/DDBJ whole genome shotgun (WGS) entry which is preliminary data.</text>
</comment>
<gene>
    <name evidence="5" type="ORF">HETSPECPRED_003484</name>
</gene>
<dbReference type="GO" id="GO:0006999">
    <property type="term" value="P:nuclear pore organization"/>
    <property type="evidence" value="ECO:0007669"/>
    <property type="project" value="TreeGrafter"/>
</dbReference>